<dbReference type="AlphaFoldDB" id="A0A0D6JJT6"/>
<dbReference type="Proteomes" id="UP000033187">
    <property type="component" value="Chromosome 1"/>
</dbReference>
<protein>
    <submittedName>
        <fullName evidence="1">Uncharacterized protein</fullName>
    </submittedName>
</protein>
<accession>A0A0D6JJT6</accession>
<sequence length="42" mass="4678">MLSHDLRLGSGLQNMPSLRALLLALISEKQRFDPRANELGES</sequence>
<evidence type="ECO:0000313" key="2">
    <source>
        <dbReference type="Proteomes" id="UP000033187"/>
    </source>
</evidence>
<name>A0A0D6JJT6_9HYPH</name>
<evidence type="ECO:0000313" key="1">
    <source>
        <dbReference type="EMBL" id="CPR22254.1"/>
    </source>
</evidence>
<dbReference type="EMBL" id="LN829119">
    <property type="protein sequence ID" value="CPR22254.1"/>
    <property type="molecule type" value="Genomic_DNA"/>
</dbReference>
<organism evidence="1 2">
    <name type="scientific">Candidatus Filomicrobium marinum</name>
    <dbReference type="NCBI Taxonomy" id="1608628"/>
    <lineage>
        <taxon>Bacteria</taxon>
        <taxon>Pseudomonadati</taxon>
        <taxon>Pseudomonadota</taxon>
        <taxon>Alphaproteobacteria</taxon>
        <taxon>Hyphomicrobiales</taxon>
        <taxon>Hyphomicrobiaceae</taxon>
        <taxon>Filomicrobium</taxon>
    </lineage>
</organism>
<proteinExistence type="predicted"/>
<dbReference type="KEGG" id="fiy:BN1229_v1_3687"/>
<keyword evidence="2" id="KW-1185">Reference proteome</keyword>
<gene>
    <name evidence="1" type="ORF">YBN1229_v1_3687</name>
</gene>
<reference evidence="2" key="1">
    <citation type="submission" date="2015-02" db="EMBL/GenBank/DDBJ databases">
        <authorList>
            <person name="Chooi Y.-H."/>
        </authorList>
    </citation>
    <scope>NUCLEOTIDE SEQUENCE [LARGE SCALE GENOMIC DNA]</scope>
    <source>
        <strain evidence="2">strain Y</strain>
    </source>
</reference>